<feature type="compositionally biased region" description="Acidic residues" evidence="1">
    <location>
        <begin position="102"/>
        <end position="124"/>
    </location>
</feature>
<reference evidence="2 3" key="1">
    <citation type="submission" date="2019-02" db="EMBL/GenBank/DDBJ databases">
        <title>Sequencing the genomes of 1000 actinobacteria strains.</title>
        <authorList>
            <person name="Klenk H.-P."/>
        </authorList>
    </citation>
    <scope>NUCLEOTIDE SEQUENCE [LARGE SCALE GENOMIC DNA]</scope>
    <source>
        <strain evidence="2 3">DSM 17364</strain>
    </source>
</reference>
<evidence type="ECO:0000313" key="2">
    <source>
        <dbReference type="EMBL" id="RZU62181.1"/>
    </source>
</evidence>
<evidence type="ECO:0008006" key="4">
    <source>
        <dbReference type="Google" id="ProtNLM"/>
    </source>
</evidence>
<evidence type="ECO:0000313" key="3">
    <source>
        <dbReference type="Proteomes" id="UP000292685"/>
    </source>
</evidence>
<organism evidence="2 3">
    <name type="scientific">Zhihengliuella halotolerans</name>
    <dbReference type="NCBI Taxonomy" id="370736"/>
    <lineage>
        <taxon>Bacteria</taxon>
        <taxon>Bacillati</taxon>
        <taxon>Actinomycetota</taxon>
        <taxon>Actinomycetes</taxon>
        <taxon>Micrococcales</taxon>
        <taxon>Micrococcaceae</taxon>
        <taxon>Zhihengliuella</taxon>
    </lineage>
</organism>
<gene>
    <name evidence="2" type="ORF">EV380_1771</name>
</gene>
<dbReference type="EMBL" id="SHLA01000001">
    <property type="protein sequence ID" value="RZU62181.1"/>
    <property type="molecule type" value="Genomic_DNA"/>
</dbReference>
<dbReference type="RefSeq" id="WP_130450752.1">
    <property type="nucleotide sequence ID" value="NZ_SHLA01000001.1"/>
</dbReference>
<keyword evidence="3" id="KW-1185">Reference proteome</keyword>
<evidence type="ECO:0000256" key="1">
    <source>
        <dbReference type="SAM" id="MobiDB-lite"/>
    </source>
</evidence>
<proteinExistence type="predicted"/>
<feature type="region of interest" description="Disordered" evidence="1">
    <location>
        <begin position="102"/>
        <end position="125"/>
    </location>
</feature>
<dbReference type="OrthoDB" id="5186094at2"/>
<dbReference type="AlphaFoldDB" id="A0A4Q8AEF0"/>
<comment type="caution">
    <text evidence="2">The sequence shown here is derived from an EMBL/GenBank/DDBJ whole genome shotgun (WGS) entry which is preliminary data.</text>
</comment>
<sequence>MELDWNLLEREIRSAAVRIAREVVSEHPGQTFYGLALEVTATAPDAADVAADEPLRLPVLALNSEQALDRDLSDEERQLRAYDQELAAGIDTDPVVADPVADADETTDEDETDAAGEPVDAEDTDLLKVDDLSDAEDAREAVEDDDVVLDPLDAPVEEGGGFYSRRWDASSWHWCSMDLFDDDHVEAWNERLNQAAAEHGWENTVRQYYRTLIAAVIGVRQELDRKRLHLVAFVSDEDHAEKLLQKCLTEEQLQEHFPELMNLDAETVG</sequence>
<name>A0A4Q8AEF0_9MICC</name>
<dbReference type="Proteomes" id="UP000292685">
    <property type="component" value="Unassembled WGS sequence"/>
</dbReference>
<protein>
    <recommendedName>
        <fullName evidence="4">DUF4303 domain-containing protein</fullName>
    </recommendedName>
</protein>
<accession>A0A4Q8AEF0</accession>